<evidence type="ECO:0000259" key="2">
    <source>
        <dbReference type="Pfam" id="PF10135"/>
    </source>
</evidence>
<dbReference type="EMBL" id="LFTY01000002">
    <property type="protein sequence ID" value="KMW59221.1"/>
    <property type="molecule type" value="Genomic_DNA"/>
</dbReference>
<accession>A0A0J9E9B5</accession>
<proteinExistence type="predicted"/>
<dbReference type="STRING" id="1675527.AIOL_004202"/>
<keyword evidence="3" id="KW-0969">Cilium</keyword>
<evidence type="ECO:0000256" key="1">
    <source>
        <dbReference type="SAM" id="MobiDB-lite"/>
    </source>
</evidence>
<comment type="caution">
    <text evidence="3">The sequence shown here is derived from an EMBL/GenBank/DDBJ whole genome shotgun (WGS) entry which is preliminary data.</text>
</comment>
<keyword evidence="4" id="KW-1185">Reference proteome</keyword>
<sequence>MDAVTNPLAGPGQQSAQRGDLRQTATESGDAKLRAIAEQLEASFLAEMLKHAGAGASRESFGGGAGEDQFGSFLRQAHAEEIAKAGGIGLAEHLFEALKERNDGIL</sequence>
<feature type="compositionally biased region" description="Polar residues" evidence="1">
    <location>
        <begin position="12"/>
        <end position="27"/>
    </location>
</feature>
<keyword evidence="3" id="KW-0966">Cell projection</keyword>
<dbReference type="PATRIC" id="fig|1675527.3.peg.4403"/>
<keyword evidence="3" id="KW-0282">Flagellum</keyword>
<dbReference type="OrthoDB" id="7690273at2"/>
<feature type="domain" description="Flagellar protein FlgJ N-terminal" evidence="2">
    <location>
        <begin position="60"/>
        <end position="95"/>
    </location>
</feature>
<evidence type="ECO:0000313" key="3">
    <source>
        <dbReference type="EMBL" id="KMW59221.1"/>
    </source>
</evidence>
<dbReference type="Proteomes" id="UP000037178">
    <property type="component" value="Unassembled WGS sequence"/>
</dbReference>
<dbReference type="RefSeq" id="WP_082152711.1">
    <property type="nucleotide sequence ID" value="NZ_LFTY01000002.1"/>
</dbReference>
<dbReference type="AlphaFoldDB" id="A0A0J9E9B5"/>
<protein>
    <submittedName>
        <fullName evidence="3">Putative flagellar protein FlgJ</fullName>
    </submittedName>
</protein>
<feature type="region of interest" description="Disordered" evidence="1">
    <location>
        <begin position="1"/>
        <end position="29"/>
    </location>
</feature>
<reference evidence="3 4" key="1">
    <citation type="submission" date="2015-06" db="EMBL/GenBank/DDBJ databases">
        <title>Draft genome sequence of an Alphaproteobacteria species associated to the Mediterranean sponge Oscarella lobularis.</title>
        <authorList>
            <person name="Jourda C."/>
            <person name="Santini S."/>
            <person name="Claverie J.-M."/>
        </authorList>
    </citation>
    <scope>NUCLEOTIDE SEQUENCE [LARGE SCALE GENOMIC DNA]</scope>
    <source>
        <strain evidence="3">IGS</strain>
    </source>
</reference>
<dbReference type="Pfam" id="PF10135">
    <property type="entry name" value="Rod-binding"/>
    <property type="match status" value="1"/>
</dbReference>
<name>A0A0J9E9B5_9RHOB</name>
<evidence type="ECO:0000313" key="4">
    <source>
        <dbReference type="Proteomes" id="UP000037178"/>
    </source>
</evidence>
<organism evidence="3 4">
    <name type="scientific">Candidatus Rhodobacter oscarellae</name>
    <dbReference type="NCBI Taxonomy" id="1675527"/>
    <lineage>
        <taxon>Bacteria</taxon>
        <taxon>Pseudomonadati</taxon>
        <taxon>Pseudomonadota</taxon>
        <taxon>Alphaproteobacteria</taxon>
        <taxon>Rhodobacterales</taxon>
        <taxon>Rhodobacter group</taxon>
        <taxon>Rhodobacter</taxon>
    </lineage>
</organism>
<gene>
    <name evidence="3" type="ORF">AIOL_004202</name>
</gene>
<dbReference type="InterPro" id="IPR019301">
    <property type="entry name" value="Flagellar_prot_FlgJ_N"/>
</dbReference>